<dbReference type="RefSeq" id="WP_073341514.1">
    <property type="nucleotide sequence ID" value="NZ_FQVH01000003.1"/>
</dbReference>
<name>A0A1M4URM0_9THEO</name>
<dbReference type="EMBL" id="FQVH01000003">
    <property type="protein sequence ID" value="SHE59382.1"/>
    <property type="molecule type" value="Genomic_DNA"/>
</dbReference>
<feature type="domain" description="Sporulation stage II protein D amidase enhancer LytB N-terminal" evidence="2">
    <location>
        <begin position="83"/>
        <end position="188"/>
    </location>
</feature>
<dbReference type="InterPro" id="IPR013486">
    <property type="entry name" value="SpoIID/LytB"/>
</dbReference>
<dbReference type="GO" id="GO:0030288">
    <property type="term" value="C:outer membrane-bounded periplasmic space"/>
    <property type="evidence" value="ECO:0007669"/>
    <property type="project" value="TreeGrafter"/>
</dbReference>
<dbReference type="GO" id="GO:0030435">
    <property type="term" value="P:sporulation resulting in formation of a cellular spore"/>
    <property type="evidence" value="ECO:0007669"/>
    <property type="project" value="InterPro"/>
</dbReference>
<dbReference type="STRING" id="1121256.SAMN02746089_00490"/>
<organism evidence="3 4">
    <name type="scientific">Caldanaerobius fijiensis DSM 17918</name>
    <dbReference type="NCBI Taxonomy" id="1121256"/>
    <lineage>
        <taxon>Bacteria</taxon>
        <taxon>Bacillati</taxon>
        <taxon>Bacillota</taxon>
        <taxon>Clostridia</taxon>
        <taxon>Thermoanaerobacterales</taxon>
        <taxon>Thermoanaerobacteraceae</taxon>
        <taxon>Caldanaerobius</taxon>
    </lineage>
</organism>
<accession>A0A1M4URM0</accession>
<dbReference type="NCBIfam" id="TIGR02870">
    <property type="entry name" value="spore_II_D"/>
    <property type="match status" value="1"/>
</dbReference>
<dbReference type="NCBIfam" id="TIGR02669">
    <property type="entry name" value="SpoIID_LytB"/>
    <property type="match status" value="1"/>
</dbReference>
<feature type="transmembrane region" description="Helical" evidence="1">
    <location>
        <begin position="7"/>
        <end position="29"/>
    </location>
</feature>
<keyword evidence="1" id="KW-0472">Membrane</keyword>
<dbReference type="PANTHER" id="PTHR30032:SF4">
    <property type="entry name" value="AMIDASE ENHANCER"/>
    <property type="match status" value="1"/>
</dbReference>
<evidence type="ECO:0000259" key="2">
    <source>
        <dbReference type="Pfam" id="PF08486"/>
    </source>
</evidence>
<evidence type="ECO:0000313" key="4">
    <source>
        <dbReference type="Proteomes" id="UP000184088"/>
    </source>
</evidence>
<reference evidence="3 4" key="1">
    <citation type="submission" date="2016-11" db="EMBL/GenBank/DDBJ databases">
        <authorList>
            <person name="Jaros S."/>
            <person name="Januszkiewicz K."/>
            <person name="Wedrychowicz H."/>
        </authorList>
    </citation>
    <scope>NUCLEOTIDE SEQUENCE [LARGE SCALE GENOMIC DNA]</scope>
    <source>
        <strain evidence="3 4">DSM 17918</strain>
    </source>
</reference>
<dbReference type="AlphaFoldDB" id="A0A1M4URM0"/>
<dbReference type="OrthoDB" id="9794671at2"/>
<evidence type="ECO:0000256" key="1">
    <source>
        <dbReference type="SAM" id="Phobius"/>
    </source>
</evidence>
<dbReference type="Pfam" id="PF08486">
    <property type="entry name" value="SpoIID"/>
    <property type="match status" value="1"/>
</dbReference>
<keyword evidence="1" id="KW-0812">Transmembrane</keyword>
<protein>
    <submittedName>
        <fullName evidence="3">Stage II sporulation protein D</fullName>
    </submittedName>
</protein>
<keyword evidence="1" id="KW-1133">Transmembrane helix</keyword>
<evidence type="ECO:0000313" key="3">
    <source>
        <dbReference type="EMBL" id="SHE59382.1"/>
    </source>
</evidence>
<dbReference type="InterPro" id="IPR014225">
    <property type="entry name" value="Spore_II_D_firmicutes"/>
</dbReference>
<gene>
    <name evidence="3" type="ORF">SAMN02746089_00490</name>
</gene>
<proteinExistence type="predicted"/>
<keyword evidence="4" id="KW-1185">Reference proteome</keyword>
<dbReference type="Proteomes" id="UP000184088">
    <property type="component" value="Unassembled WGS sequence"/>
</dbReference>
<sequence>MRIFLYFILGLFATVVFLPLSIVISWNALHPEKPLTFNEPRLNTSYKLIQEGRAVAEKNDKISPATDGKNYKDLEINVYVVQTGKLEKMPLEQYVRGVVAAEMPANFNTEALKAQAVASRTYAASKMKIFGGNGDGEHPGADVCTDSHHCQAWASEAELRSKWGKDYNMYMDKVSKAVQDTTGQVLAYEDKLIQPVFHAISGGKTESAEDAWGKNVPYLVSVDSPYEEGAPKYKTQIVMTKIEFVRRLKTLRPDAKVDASNLSSQIKVLEYSHTDRIKKIKIGDQVLTGEELRNVYDLNSTNVKFTFTDNNVVMDVTGYGHGVGMSQFGAEGMAEHGSSYEDILKHYYKNTAIISLSELHKNQ</sequence>
<dbReference type="InterPro" id="IPR013693">
    <property type="entry name" value="SpoIID/LytB_N"/>
</dbReference>
<dbReference type="PANTHER" id="PTHR30032">
    <property type="entry name" value="N-ACETYLMURAMOYL-L-ALANINE AMIDASE-RELATED"/>
    <property type="match status" value="1"/>
</dbReference>
<dbReference type="InterPro" id="IPR051922">
    <property type="entry name" value="Bact_Sporulation_Assoc"/>
</dbReference>